<comment type="similarity">
    <text evidence="1">Belongs to the thioredoxin family. DsbA subfamily.</text>
</comment>
<evidence type="ECO:0000256" key="6">
    <source>
        <dbReference type="SAM" id="SignalP"/>
    </source>
</evidence>
<dbReference type="InterPro" id="IPR012336">
    <property type="entry name" value="Thioredoxin-like_fold"/>
</dbReference>
<evidence type="ECO:0000313" key="8">
    <source>
        <dbReference type="EMBL" id="QXE24859.1"/>
    </source>
</evidence>
<name>A0A975TA12_9NOST</name>
<dbReference type="KEGG" id="rsin:B6N60_03569"/>
<dbReference type="RefSeq" id="WP_190608321.1">
    <property type="nucleotide sequence ID" value="NZ_CP021056.1"/>
</dbReference>
<dbReference type="PROSITE" id="PS51352">
    <property type="entry name" value="THIOREDOXIN_2"/>
    <property type="match status" value="1"/>
</dbReference>
<keyword evidence="5" id="KW-0676">Redox-active center</keyword>
<dbReference type="Gene3D" id="3.40.30.10">
    <property type="entry name" value="Glutaredoxin"/>
    <property type="match status" value="1"/>
</dbReference>
<gene>
    <name evidence="8" type="ORF">B6N60_03569</name>
</gene>
<evidence type="ECO:0000256" key="4">
    <source>
        <dbReference type="ARBA" id="ARBA00023157"/>
    </source>
</evidence>
<evidence type="ECO:0000259" key="7">
    <source>
        <dbReference type="PROSITE" id="PS51352"/>
    </source>
</evidence>
<reference evidence="8" key="1">
    <citation type="submission" date="2017-04" db="EMBL/GenBank/DDBJ databases">
        <title>Genome deletions in a multicellular cyanobacterial endosymbiont for morphological adaptation in marine diatoms.</title>
        <authorList>
            <person name="Wang Y."/>
            <person name="Gao H."/>
            <person name="Li R."/>
            <person name="Xu X."/>
        </authorList>
    </citation>
    <scope>NUCLEOTIDE SEQUENCE</scope>
    <source>
        <strain evidence="8">FACHB 800</strain>
    </source>
</reference>
<dbReference type="InterPro" id="IPR036249">
    <property type="entry name" value="Thioredoxin-like_sf"/>
</dbReference>
<sequence>MLKIFQRLRTWIFLSLICLTLTWSFPAQADTKVNSQLEQQVLQILRQNPEVIIESIQTYQQQQQQKVQKSRQEFIQALQTNPKEIIGNSPTTGSTNLKTVLIEFSDFQCPYCAEAHKALKDLLAKYPNQFTLVYKHFPITQIHAEALPAAKAAWAAYQQGKFWEFHDALFTNQKQLGETLYLDTAKKLQLDLGKFNRDRNLATNAINTDLEIVNKLGLGGTPSFVITSPKFSGPIQLTDIEGVLAGNNSSTK</sequence>
<dbReference type="PANTHER" id="PTHR13887:SF14">
    <property type="entry name" value="DISULFIDE BOND FORMATION PROTEIN D"/>
    <property type="match status" value="1"/>
</dbReference>
<proteinExistence type="inferred from homology"/>
<dbReference type="GO" id="GO:0016491">
    <property type="term" value="F:oxidoreductase activity"/>
    <property type="evidence" value="ECO:0007669"/>
    <property type="project" value="UniProtKB-KW"/>
</dbReference>
<keyword evidence="3" id="KW-0560">Oxidoreductase</keyword>
<evidence type="ECO:0000256" key="1">
    <source>
        <dbReference type="ARBA" id="ARBA00005791"/>
    </source>
</evidence>
<evidence type="ECO:0000313" key="9">
    <source>
        <dbReference type="Proteomes" id="UP000683511"/>
    </source>
</evidence>
<keyword evidence="2 6" id="KW-0732">Signal</keyword>
<organism evidence="8 9">
    <name type="scientific">Richelia sinica FACHB-800</name>
    <dbReference type="NCBI Taxonomy" id="1357546"/>
    <lineage>
        <taxon>Bacteria</taxon>
        <taxon>Bacillati</taxon>
        <taxon>Cyanobacteriota</taxon>
        <taxon>Cyanophyceae</taxon>
        <taxon>Nostocales</taxon>
        <taxon>Nostocaceae</taxon>
        <taxon>Richelia</taxon>
    </lineage>
</organism>
<keyword evidence="4" id="KW-1015">Disulfide bond</keyword>
<dbReference type="SUPFAM" id="SSF52833">
    <property type="entry name" value="Thioredoxin-like"/>
    <property type="match status" value="1"/>
</dbReference>
<feature type="chain" id="PRO_5037570551" evidence="6">
    <location>
        <begin position="30"/>
        <end position="252"/>
    </location>
</feature>
<evidence type="ECO:0000256" key="3">
    <source>
        <dbReference type="ARBA" id="ARBA00023002"/>
    </source>
</evidence>
<dbReference type="Pfam" id="PF13462">
    <property type="entry name" value="Thioredoxin_4"/>
    <property type="match status" value="1"/>
</dbReference>
<keyword evidence="9" id="KW-1185">Reference proteome</keyword>
<dbReference type="Proteomes" id="UP000683511">
    <property type="component" value="Chromosome"/>
</dbReference>
<dbReference type="AlphaFoldDB" id="A0A975TA12"/>
<protein>
    <submittedName>
        <fullName evidence="8">DSBA oxidoreductase</fullName>
    </submittedName>
</protein>
<feature type="signal peptide" evidence="6">
    <location>
        <begin position="1"/>
        <end position="29"/>
    </location>
</feature>
<dbReference type="PANTHER" id="PTHR13887">
    <property type="entry name" value="GLUTATHIONE S-TRANSFERASE KAPPA"/>
    <property type="match status" value="1"/>
</dbReference>
<evidence type="ECO:0000256" key="5">
    <source>
        <dbReference type="ARBA" id="ARBA00023284"/>
    </source>
</evidence>
<evidence type="ECO:0000256" key="2">
    <source>
        <dbReference type="ARBA" id="ARBA00022729"/>
    </source>
</evidence>
<accession>A0A975TA12</accession>
<dbReference type="InterPro" id="IPR013766">
    <property type="entry name" value="Thioredoxin_domain"/>
</dbReference>
<feature type="domain" description="Thioredoxin" evidence="7">
    <location>
        <begin position="19"/>
        <end position="249"/>
    </location>
</feature>
<dbReference type="EMBL" id="CP021056">
    <property type="protein sequence ID" value="QXE24859.1"/>
    <property type="molecule type" value="Genomic_DNA"/>
</dbReference>